<evidence type="ECO:0008006" key="5">
    <source>
        <dbReference type="Google" id="ProtNLM"/>
    </source>
</evidence>
<protein>
    <recommendedName>
        <fullName evidence="5">Secreted protein</fullName>
    </recommendedName>
</protein>
<comment type="caution">
    <text evidence="3">The sequence shown here is derived from an EMBL/GenBank/DDBJ whole genome shotgun (WGS) entry which is preliminary data.</text>
</comment>
<feature type="signal peptide" evidence="2">
    <location>
        <begin position="1"/>
        <end position="27"/>
    </location>
</feature>
<keyword evidence="2" id="KW-0732">Signal</keyword>
<feature type="chain" id="PRO_5045477764" description="Secreted protein" evidence="2">
    <location>
        <begin position="28"/>
        <end position="349"/>
    </location>
</feature>
<dbReference type="Proteomes" id="UP001642540">
    <property type="component" value="Unassembled WGS sequence"/>
</dbReference>
<reference evidence="3 4" key="1">
    <citation type="submission" date="2024-08" db="EMBL/GenBank/DDBJ databases">
        <authorList>
            <person name="Cucini C."/>
            <person name="Frati F."/>
        </authorList>
    </citation>
    <scope>NUCLEOTIDE SEQUENCE [LARGE SCALE GENOMIC DNA]</scope>
</reference>
<dbReference type="PANTHER" id="PTHR41158">
    <property type="entry name" value="AGAP010294-PA"/>
    <property type="match status" value="1"/>
</dbReference>
<evidence type="ECO:0000256" key="2">
    <source>
        <dbReference type="SAM" id="SignalP"/>
    </source>
</evidence>
<name>A0ABP1QUG5_9HEXA</name>
<proteinExistence type="predicted"/>
<gene>
    <name evidence="3" type="ORF">ODALV1_LOCUS15267</name>
</gene>
<feature type="region of interest" description="Disordered" evidence="1">
    <location>
        <begin position="51"/>
        <end position="96"/>
    </location>
</feature>
<evidence type="ECO:0000313" key="4">
    <source>
        <dbReference type="Proteomes" id="UP001642540"/>
    </source>
</evidence>
<dbReference type="EMBL" id="CAXLJM020000046">
    <property type="protein sequence ID" value="CAL8111691.1"/>
    <property type="molecule type" value="Genomic_DNA"/>
</dbReference>
<evidence type="ECO:0000313" key="3">
    <source>
        <dbReference type="EMBL" id="CAL8111691.1"/>
    </source>
</evidence>
<evidence type="ECO:0000256" key="1">
    <source>
        <dbReference type="SAM" id="MobiDB-lite"/>
    </source>
</evidence>
<dbReference type="PANTHER" id="PTHR41158:SF2">
    <property type="entry name" value="AGAP010294-PA"/>
    <property type="match status" value="1"/>
</dbReference>
<sequence length="349" mass="37675">MGHQEKQIKAYLLVTMVCLSSVLPALTAPPPQSSHHGQGRKFAVKHNNPKKVYHNKSVSPSAEPQSEKAAKSAEPTPSQPSAIDMDSHFGRPVGPPGLGDDMNIVWAVAQPMIRILRVMLAGGPGGPGEHNEINGNELSAAEKKDGPPSTNYFTWGQLIGYGLKLVLAAISGGNGGPDGIDREDTDPNPMKGVLRTLIAVVTGTEDPNSSDSTNQTKELVNFVLTLMKALQSSVNQRSMRARSLGQKDRITDVTLAAIDMGKAYVRTFNTSEDTCRQQMLCEAARECVKDVGLPNAHGICHFTAMATANLMYYTQTSKGADKTKLYLEAARRGRSQENCKSLYVCNETH</sequence>
<organism evidence="3 4">
    <name type="scientific">Orchesella dallaii</name>
    <dbReference type="NCBI Taxonomy" id="48710"/>
    <lineage>
        <taxon>Eukaryota</taxon>
        <taxon>Metazoa</taxon>
        <taxon>Ecdysozoa</taxon>
        <taxon>Arthropoda</taxon>
        <taxon>Hexapoda</taxon>
        <taxon>Collembola</taxon>
        <taxon>Entomobryomorpha</taxon>
        <taxon>Entomobryoidea</taxon>
        <taxon>Orchesellidae</taxon>
        <taxon>Orchesellinae</taxon>
        <taxon>Orchesella</taxon>
    </lineage>
</organism>
<accession>A0ABP1QUG5</accession>
<keyword evidence="4" id="KW-1185">Reference proteome</keyword>